<dbReference type="AlphaFoldDB" id="A9NV69"/>
<evidence type="ECO:0000256" key="3">
    <source>
        <dbReference type="ARBA" id="ARBA00022676"/>
    </source>
</evidence>
<dbReference type="GO" id="GO:0000139">
    <property type="term" value="C:Golgi membrane"/>
    <property type="evidence" value="ECO:0007669"/>
    <property type="project" value="UniProtKB-SubCell"/>
</dbReference>
<evidence type="ECO:0000259" key="6">
    <source>
        <dbReference type="Pfam" id="PF03016"/>
    </source>
</evidence>
<dbReference type="InterPro" id="IPR040911">
    <property type="entry name" value="Exostosin_GT47"/>
</dbReference>
<dbReference type="PANTHER" id="PTHR11062">
    <property type="entry name" value="EXOSTOSIN HEPARAN SULFATE GLYCOSYLTRANSFERASE -RELATED"/>
    <property type="match status" value="1"/>
</dbReference>
<keyword evidence="4" id="KW-0812">Transmembrane</keyword>
<name>A9NV69_PICSI</name>
<sequence>MFGGLAVKPLPCLCILALLILSLFLTTLDLKGYFSTESTTFSYTPLEQHSRPNYRGSHSAHCESPLKVYMYDLPRRFNLGMLKKNSSDLDLPWTSSKIPPWPQRSGLKKQHSIEYWMMVYLLGQHVGEEGERTAVRVADPDQADVFYVPFFASLSFNTHGQNMRDPETEFDKKLQIEVVDMLKRSKSWQRSGGRDHVIVIHHPNAFRFLRDEVNASIFVVADFGRYPRSVSFLRKDVVAPYVHVVDTYVNDDSSDPFESRTMLLYFRGRTKRKDEGFVRLKLAKILGNHKRVHFEDSLATTEGFEVAKQGMRSSRFCLHPAGDTPSSCRLFDAIVSHCVPVIVSDRIELPFEDEIDYQEFSLFFSVKEALRPGYLMQKLETFPKEKWLKMWNKLKQVAHHFEYQYPPIKDDAVNMLWRQIHRKLPAVNLAIHRTKRLKIPDWWERR</sequence>
<dbReference type="EMBL" id="EF085223">
    <property type="protein sequence ID" value="ABK24530.1"/>
    <property type="molecule type" value="mRNA"/>
</dbReference>
<evidence type="ECO:0000256" key="4">
    <source>
        <dbReference type="ARBA" id="ARBA00022968"/>
    </source>
</evidence>
<dbReference type="Pfam" id="PF03016">
    <property type="entry name" value="Exostosin_GT47"/>
    <property type="match status" value="1"/>
</dbReference>
<comment type="subcellular location">
    <subcellularLocation>
        <location evidence="1">Golgi apparatus membrane</location>
        <topology evidence="1">Single-pass type II membrane protein</topology>
    </subcellularLocation>
</comment>
<reference evidence="7" key="1">
    <citation type="journal article" date="2008" name="BMC Genomics">
        <title>A conifer genomics resource of 200,000 spruce (Picea spp.) ESTs and 6,464 high-quality, sequence-finished full-length cDNAs for Sitka spruce (Picea sitchensis).</title>
        <authorList>
            <person name="Ralph S.G."/>
            <person name="Chun H.J."/>
            <person name="Kolosova N."/>
            <person name="Cooper D."/>
            <person name="Oddy C."/>
            <person name="Ritland C.E."/>
            <person name="Kirkpatrick R."/>
            <person name="Moore R."/>
            <person name="Barber S."/>
            <person name="Holt R.A."/>
            <person name="Jones S.J."/>
            <person name="Marra M.A."/>
            <person name="Douglas C.J."/>
            <person name="Ritland K."/>
            <person name="Bohlmann J."/>
        </authorList>
    </citation>
    <scope>NUCLEOTIDE SEQUENCE</scope>
    <source>
        <tissue evidence="7">Green portion of the leader tissue</tissue>
    </source>
</reference>
<comment type="similarity">
    <text evidence="2">Belongs to the glycosyltransferase 47 family.</text>
</comment>
<dbReference type="GO" id="GO:0016757">
    <property type="term" value="F:glycosyltransferase activity"/>
    <property type="evidence" value="ECO:0007669"/>
    <property type="project" value="UniProtKB-KW"/>
</dbReference>
<dbReference type="OMA" id="EKWLEMW"/>
<evidence type="ECO:0000256" key="1">
    <source>
        <dbReference type="ARBA" id="ARBA00004323"/>
    </source>
</evidence>
<evidence type="ECO:0000256" key="2">
    <source>
        <dbReference type="ARBA" id="ARBA00010271"/>
    </source>
</evidence>
<keyword evidence="5" id="KW-0333">Golgi apparatus</keyword>
<keyword evidence="3" id="KW-0808">Transferase</keyword>
<keyword evidence="3" id="KW-0328">Glycosyltransferase</keyword>
<protein>
    <recommendedName>
        <fullName evidence="6">Exostosin GT47 domain-containing protein</fullName>
    </recommendedName>
</protein>
<evidence type="ECO:0000313" key="7">
    <source>
        <dbReference type="EMBL" id="ABK24530.1"/>
    </source>
</evidence>
<evidence type="ECO:0000256" key="5">
    <source>
        <dbReference type="ARBA" id="ARBA00023034"/>
    </source>
</evidence>
<dbReference type="InterPro" id="IPR004263">
    <property type="entry name" value="Exostosin"/>
</dbReference>
<organism evidence="7">
    <name type="scientific">Picea sitchensis</name>
    <name type="common">Sitka spruce</name>
    <name type="synonym">Pinus sitchensis</name>
    <dbReference type="NCBI Taxonomy" id="3332"/>
    <lineage>
        <taxon>Eukaryota</taxon>
        <taxon>Viridiplantae</taxon>
        <taxon>Streptophyta</taxon>
        <taxon>Embryophyta</taxon>
        <taxon>Tracheophyta</taxon>
        <taxon>Spermatophyta</taxon>
        <taxon>Pinopsida</taxon>
        <taxon>Pinidae</taxon>
        <taxon>Conifers I</taxon>
        <taxon>Pinales</taxon>
        <taxon>Pinaceae</taxon>
        <taxon>Picea</taxon>
    </lineage>
</organism>
<proteinExistence type="evidence at transcript level"/>
<feature type="domain" description="Exostosin GT47" evidence="6">
    <location>
        <begin position="63"/>
        <end position="379"/>
    </location>
</feature>
<dbReference type="PANTHER" id="PTHR11062:SF48">
    <property type="entry name" value="OJ1485_B09.5 PROTEIN"/>
    <property type="match status" value="1"/>
</dbReference>
<keyword evidence="4" id="KW-0735">Signal-anchor</keyword>
<accession>A9NV69</accession>
<dbReference type="CAZy" id="GT47">
    <property type="family name" value="Glycosyltransferase Family 47"/>
</dbReference>